<dbReference type="Gene3D" id="3.40.50.2060">
    <property type="match status" value="1"/>
</dbReference>
<reference evidence="2 3" key="1">
    <citation type="journal article" date="2019" name="Sci. Rep.">
        <title>Comparative genomics of chytrid fungi reveal insights into the obligate biotrophic and pathogenic lifestyle of Synchytrium endobioticum.</title>
        <authorList>
            <person name="van de Vossenberg B.T.L.H."/>
            <person name="Warris S."/>
            <person name="Nguyen H.D.T."/>
            <person name="van Gent-Pelzer M.P.E."/>
            <person name="Joly D.L."/>
            <person name="van de Geest H.C."/>
            <person name="Bonants P.J.M."/>
            <person name="Smith D.S."/>
            <person name="Levesque C.A."/>
            <person name="van der Lee T.A.J."/>
        </authorList>
    </citation>
    <scope>NUCLEOTIDE SEQUENCE [LARGE SCALE GENOMIC DNA]</scope>
    <source>
        <strain evidence="2 3">LEV6574</strain>
    </source>
</reference>
<dbReference type="InterPro" id="IPR027482">
    <property type="entry name" value="Sec1-like_dom2"/>
</dbReference>
<evidence type="ECO:0000313" key="3">
    <source>
        <dbReference type="Proteomes" id="UP000320475"/>
    </source>
</evidence>
<comment type="caution">
    <text evidence="2">The sequence shown here is derived from an EMBL/GenBank/DDBJ whole genome shotgun (WGS) entry which is preliminary data.</text>
</comment>
<accession>A0A507CN10</accession>
<dbReference type="Gene3D" id="3.40.50.1910">
    <property type="match status" value="1"/>
</dbReference>
<protein>
    <recommendedName>
        <fullName evidence="4">Sec1-like protein</fullName>
    </recommendedName>
</protein>
<dbReference type="SUPFAM" id="SSF56815">
    <property type="entry name" value="Sec1/munc18-like (SM) proteins"/>
    <property type="match status" value="1"/>
</dbReference>
<dbReference type="InterPro" id="IPR001619">
    <property type="entry name" value="Sec1-like"/>
</dbReference>
<comment type="similarity">
    <text evidence="1">Belongs to the STXBP/unc-18/SEC1 family.</text>
</comment>
<dbReference type="InterPro" id="IPR043127">
    <property type="entry name" value="Sec-1-like_dom3a"/>
</dbReference>
<evidence type="ECO:0000313" key="2">
    <source>
        <dbReference type="EMBL" id="TPX40522.1"/>
    </source>
</evidence>
<evidence type="ECO:0000256" key="1">
    <source>
        <dbReference type="ARBA" id="ARBA00009884"/>
    </source>
</evidence>
<dbReference type="Gene3D" id="3.90.830.10">
    <property type="entry name" value="Syntaxin Binding Protein 1, Chain A, domain 2"/>
    <property type="match status" value="1"/>
</dbReference>
<dbReference type="AlphaFoldDB" id="A0A507CN10"/>
<dbReference type="PANTHER" id="PTHR11679">
    <property type="entry name" value="VESICLE PROTEIN SORTING-ASSOCIATED"/>
    <property type="match status" value="1"/>
</dbReference>
<dbReference type="Proteomes" id="UP000320475">
    <property type="component" value="Unassembled WGS sequence"/>
</dbReference>
<dbReference type="InterPro" id="IPR043154">
    <property type="entry name" value="Sec-1-like_dom1"/>
</dbReference>
<name>A0A507CN10_9FUNG</name>
<dbReference type="GO" id="GO:0016192">
    <property type="term" value="P:vesicle-mediated transport"/>
    <property type="evidence" value="ECO:0007669"/>
    <property type="project" value="InterPro"/>
</dbReference>
<sequence length="632" mass="69847">MAASKSLLKAQKDAILTMLNLNAPLPAEKSLLLSTDLVWKVLIYDSTGQEIISPLLKVNELREYGVTVHMSLNAAREPIPDVAAVYFLHPSSESIKKLVEDMSKKLYDSYYINFATSVPRHLLEELASAVISTGLTNQIAQVYDQYLNYVCLSPNLFTLNIPDTYIKLHNPTSPDSLIETIADRVVSSLFSVFVTLGIVPVIRAPRGNAAELVANKLEEKFRDTVNNSRTNLFLGEAGSVRPVLILLDRNMDLTSMLQHTWTYSTLVHDVLEMKLNRVVTVMEENGRKVKKIFDIDPTDFFWTKNAGTPFPKVAEDVDAEINKYKKDVDEITRSGGVSSLEELDPNASFGAKGLKDAISVLPELTERKRIIDMHMNLATALLKAIQEGSLDTFFEMEESVTKQTKSQILELLKDVKKDVIDKLRFFLVWYMSVDDVSASDLSEYEAALTEAGGDLTALKYIKRVKSVQKMTAAASVSAGTTGGAASVTNDLIDRFTSIGNRFTKELAGGGSLDTILSGVKNLLPIRKDAFVTRAVESLMEGSPVDTDEYLYLDPKAPRNASSSSRGKAQSNRMMGFSESVVFVIGGGNYLEYQNLVEWAARGVGFGGVKRRVAYGSTELFSGKRFLQQLSIF</sequence>
<evidence type="ECO:0008006" key="4">
    <source>
        <dbReference type="Google" id="ProtNLM"/>
    </source>
</evidence>
<gene>
    <name evidence="2" type="ORF">SeLEV6574_g06577</name>
</gene>
<dbReference type="Gene3D" id="1.25.40.60">
    <property type="match status" value="1"/>
</dbReference>
<proteinExistence type="inferred from homology"/>
<dbReference type="PIRSF" id="PIRSF005715">
    <property type="entry name" value="VPS45_Sec1"/>
    <property type="match status" value="1"/>
</dbReference>
<dbReference type="InterPro" id="IPR036045">
    <property type="entry name" value="Sec1-like_sf"/>
</dbReference>
<dbReference type="OrthoDB" id="10251230at2759"/>
<organism evidence="2 3">
    <name type="scientific">Synchytrium endobioticum</name>
    <dbReference type="NCBI Taxonomy" id="286115"/>
    <lineage>
        <taxon>Eukaryota</taxon>
        <taxon>Fungi</taxon>
        <taxon>Fungi incertae sedis</taxon>
        <taxon>Chytridiomycota</taxon>
        <taxon>Chytridiomycota incertae sedis</taxon>
        <taxon>Chytridiomycetes</taxon>
        <taxon>Synchytriales</taxon>
        <taxon>Synchytriaceae</taxon>
        <taxon>Synchytrium</taxon>
    </lineage>
</organism>
<dbReference type="VEuPathDB" id="FungiDB:SeMB42_g06838"/>
<dbReference type="Pfam" id="PF00995">
    <property type="entry name" value="Sec1"/>
    <property type="match status" value="1"/>
</dbReference>
<dbReference type="EMBL" id="QEAM01000383">
    <property type="protein sequence ID" value="TPX40522.1"/>
    <property type="molecule type" value="Genomic_DNA"/>
</dbReference>